<keyword evidence="10" id="KW-0472">Membrane</keyword>
<dbReference type="EMBL" id="LJIJ01001976">
    <property type="protein sequence ID" value="ODM90425.1"/>
    <property type="molecule type" value="Genomic_DNA"/>
</dbReference>
<keyword evidence="13" id="KW-1185">Reference proteome</keyword>
<evidence type="ECO:0000256" key="10">
    <source>
        <dbReference type="ARBA" id="ARBA00023136"/>
    </source>
</evidence>
<keyword evidence="9" id="KW-0496">Mitochondrion</keyword>
<dbReference type="PIRSF" id="PIRSF017834">
    <property type="entry name" value="NADH-UbQ_OxRdtase_b14.5b"/>
    <property type="match status" value="1"/>
</dbReference>
<dbReference type="AlphaFoldDB" id="A0A1D2MBR5"/>
<comment type="subcellular location">
    <subcellularLocation>
        <location evidence="1">Mitochondrion inner membrane</location>
        <topology evidence="1">Single-pass membrane protein</topology>
        <orientation evidence="1">Matrix side</orientation>
    </subcellularLocation>
</comment>
<evidence type="ECO:0000313" key="13">
    <source>
        <dbReference type="Proteomes" id="UP000094527"/>
    </source>
</evidence>
<evidence type="ECO:0000256" key="11">
    <source>
        <dbReference type="SAM" id="MobiDB-lite"/>
    </source>
</evidence>
<dbReference type="GO" id="GO:0005743">
    <property type="term" value="C:mitochondrial inner membrane"/>
    <property type="evidence" value="ECO:0007669"/>
    <property type="project" value="UniProtKB-SubCell"/>
</dbReference>
<proteinExistence type="inferred from homology"/>
<evidence type="ECO:0000256" key="8">
    <source>
        <dbReference type="ARBA" id="ARBA00022989"/>
    </source>
</evidence>
<dbReference type="OrthoDB" id="6329847at2759"/>
<protein>
    <submittedName>
        <fullName evidence="12">NADH dehydrogenase [ubiquinone] 1 subunit C2</fullName>
    </submittedName>
</protein>
<evidence type="ECO:0000256" key="3">
    <source>
        <dbReference type="ARBA" id="ARBA00022448"/>
    </source>
</evidence>
<evidence type="ECO:0000256" key="5">
    <source>
        <dbReference type="ARBA" id="ARBA00022692"/>
    </source>
</evidence>
<comment type="similarity">
    <text evidence="2">Belongs to the complex I NDUFC2 subunit family.</text>
</comment>
<accession>A0A1D2MBR5</accession>
<keyword evidence="12" id="KW-0830">Ubiquinone</keyword>
<evidence type="ECO:0000256" key="1">
    <source>
        <dbReference type="ARBA" id="ARBA00004298"/>
    </source>
</evidence>
<dbReference type="InterPro" id="IPR009423">
    <property type="entry name" value="NDUC2"/>
</dbReference>
<gene>
    <name evidence="12" type="ORF">Ocin01_16257</name>
</gene>
<evidence type="ECO:0000256" key="7">
    <source>
        <dbReference type="ARBA" id="ARBA00022982"/>
    </source>
</evidence>
<dbReference type="GO" id="GO:0006120">
    <property type="term" value="P:mitochondrial electron transport, NADH to ubiquinone"/>
    <property type="evidence" value="ECO:0007669"/>
    <property type="project" value="InterPro"/>
</dbReference>
<dbReference type="Proteomes" id="UP000094527">
    <property type="component" value="Unassembled WGS sequence"/>
</dbReference>
<evidence type="ECO:0000256" key="4">
    <source>
        <dbReference type="ARBA" id="ARBA00022660"/>
    </source>
</evidence>
<dbReference type="PANTHER" id="PTHR13099">
    <property type="entry name" value="NADH-UBIQUINONE OXIDOREDUCTASE SUBUNIT B14.5B"/>
    <property type="match status" value="1"/>
</dbReference>
<keyword evidence="5" id="KW-0812">Transmembrane</keyword>
<evidence type="ECO:0000256" key="9">
    <source>
        <dbReference type="ARBA" id="ARBA00023128"/>
    </source>
</evidence>
<name>A0A1D2MBR5_ORCCI</name>
<dbReference type="STRING" id="48709.A0A1D2MBR5"/>
<organism evidence="12 13">
    <name type="scientific">Orchesella cincta</name>
    <name type="common">Springtail</name>
    <name type="synonym">Podura cincta</name>
    <dbReference type="NCBI Taxonomy" id="48709"/>
    <lineage>
        <taxon>Eukaryota</taxon>
        <taxon>Metazoa</taxon>
        <taxon>Ecdysozoa</taxon>
        <taxon>Arthropoda</taxon>
        <taxon>Hexapoda</taxon>
        <taxon>Collembola</taxon>
        <taxon>Entomobryomorpha</taxon>
        <taxon>Entomobryoidea</taxon>
        <taxon>Orchesellidae</taxon>
        <taxon>Orchesellinae</taxon>
        <taxon>Orchesella</taxon>
    </lineage>
</organism>
<keyword evidence="8" id="KW-1133">Transmembrane helix</keyword>
<dbReference type="Pfam" id="PF06374">
    <property type="entry name" value="NDUF_C2"/>
    <property type="match status" value="1"/>
</dbReference>
<keyword evidence="3" id="KW-0813">Transport</keyword>
<comment type="caution">
    <text evidence="12">The sequence shown here is derived from an EMBL/GenBank/DDBJ whole genome shotgun (WGS) entry which is preliminary data.</text>
</comment>
<reference evidence="12 13" key="1">
    <citation type="journal article" date="2016" name="Genome Biol. Evol.">
        <title>Gene Family Evolution Reflects Adaptation to Soil Environmental Stressors in the Genome of the Collembolan Orchesella cincta.</title>
        <authorList>
            <person name="Faddeeva-Vakhrusheva A."/>
            <person name="Derks M.F."/>
            <person name="Anvar S.Y."/>
            <person name="Agamennone V."/>
            <person name="Suring W."/>
            <person name="Smit S."/>
            <person name="van Straalen N.M."/>
            <person name="Roelofs D."/>
        </authorList>
    </citation>
    <scope>NUCLEOTIDE SEQUENCE [LARGE SCALE GENOMIC DNA]</scope>
    <source>
        <tissue evidence="12">Mixed pool</tissue>
    </source>
</reference>
<keyword evidence="6" id="KW-0999">Mitochondrion inner membrane</keyword>
<dbReference type="PANTHER" id="PTHR13099:SF0">
    <property type="entry name" value="NADH DEHYDROGENASE [UBIQUINONE] 1 SUBUNIT C2-RELATED"/>
    <property type="match status" value="1"/>
</dbReference>
<keyword evidence="7" id="KW-0249">Electron transport</keyword>
<dbReference type="OMA" id="AERDAHM"/>
<evidence type="ECO:0000256" key="6">
    <source>
        <dbReference type="ARBA" id="ARBA00022792"/>
    </source>
</evidence>
<feature type="region of interest" description="Disordered" evidence="11">
    <location>
        <begin position="1"/>
        <end position="22"/>
    </location>
</feature>
<keyword evidence="4" id="KW-0679">Respiratory chain</keyword>
<sequence length="139" mass="15720">MSMENCEMGKPQVDTSGKLLEPPPGLDSDCLLFLGDPQRKTYSAMTRVWMPVSASICLGIGSVLTNVAAKMPIRAGVHKHFLNILLGFGMGEGAHRYREALASERDIQYYHYMVLHPDDFQAPERKKYAQVLRRWVPIR</sequence>
<evidence type="ECO:0000313" key="12">
    <source>
        <dbReference type="EMBL" id="ODM90425.1"/>
    </source>
</evidence>
<evidence type="ECO:0000256" key="2">
    <source>
        <dbReference type="ARBA" id="ARBA00008674"/>
    </source>
</evidence>